<sequence length="120" mass="13084">MPPWPGSCLCRRVPDCLPLAHKAITVTQGPRADTEVDTEVCAFSSESLDQFDHISSGEQDSPAGRPCGRGPWKLLTPPCSAKTNTLCLLFPGLGLDRRKHTFWALLSLVIVNISVIITKK</sequence>
<dbReference type="AlphaFoldDB" id="A0A7J7XZV0"/>
<evidence type="ECO:0000313" key="2">
    <source>
        <dbReference type="EMBL" id="KAF6355159.1"/>
    </source>
</evidence>
<keyword evidence="1" id="KW-1133">Transmembrane helix</keyword>
<evidence type="ECO:0000313" key="3">
    <source>
        <dbReference type="Proteomes" id="UP000527355"/>
    </source>
</evidence>
<comment type="caution">
    <text evidence="2">The sequence shown here is derived from an EMBL/GenBank/DDBJ whole genome shotgun (WGS) entry which is preliminary data.</text>
</comment>
<reference evidence="2 3" key="1">
    <citation type="journal article" date="2020" name="Nature">
        <title>Six reference-quality genomes reveal evolution of bat adaptations.</title>
        <authorList>
            <person name="Jebb D."/>
            <person name="Huang Z."/>
            <person name="Pippel M."/>
            <person name="Hughes G.M."/>
            <person name="Lavrichenko K."/>
            <person name="Devanna P."/>
            <person name="Winkler S."/>
            <person name="Jermiin L.S."/>
            <person name="Skirmuntt E.C."/>
            <person name="Katzourakis A."/>
            <person name="Burkitt-Gray L."/>
            <person name="Ray D.A."/>
            <person name="Sullivan K.A.M."/>
            <person name="Roscito J.G."/>
            <person name="Kirilenko B.M."/>
            <person name="Davalos L.M."/>
            <person name="Corthals A.P."/>
            <person name="Power M.L."/>
            <person name="Jones G."/>
            <person name="Ransome R.D."/>
            <person name="Dechmann D.K.N."/>
            <person name="Locatelli A.G."/>
            <person name="Puechmaille S.J."/>
            <person name="Fedrigo O."/>
            <person name="Jarvis E.D."/>
            <person name="Hiller M."/>
            <person name="Vernes S.C."/>
            <person name="Myers E.W."/>
            <person name="Teeling E.C."/>
        </authorList>
    </citation>
    <scope>NUCLEOTIDE SEQUENCE [LARGE SCALE GENOMIC DNA]</scope>
    <source>
        <strain evidence="2">MMyoMyo1</strain>
        <tissue evidence="2">Flight muscle</tissue>
    </source>
</reference>
<keyword evidence="1" id="KW-0472">Membrane</keyword>
<proteinExistence type="predicted"/>
<evidence type="ECO:0000256" key="1">
    <source>
        <dbReference type="SAM" id="Phobius"/>
    </source>
</evidence>
<keyword evidence="3" id="KW-1185">Reference proteome</keyword>
<protein>
    <submittedName>
        <fullName evidence="2">Uncharacterized protein</fullName>
    </submittedName>
</protein>
<feature type="transmembrane region" description="Helical" evidence="1">
    <location>
        <begin position="100"/>
        <end position="118"/>
    </location>
</feature>
<name>A0A7J7XZV0_MYOMY</name>
<accession>A0A7J7XZV0</accession>
<dbReference type="Proteomes" id="UP000527355">
    <property type="component" value="Unassembled WGS sequence"/>
</dbReference>
<dbReference type="EMBL" id="JABWUV010000005">
    <property type="protein sequence ID" value="KAF6355159.1"/>
    <property type="molecule type" value="Genomic_DNA"/>
</dbReference>
<organism evidence="2 3">
    <name type="scientific">Myotis myotis</name>
    <name type="common">Greater mouse-eared bat</name>
    <name type="synonym">Vespertilio myotis</name>
    <dbReference type="NCBI Taxonomy" id="51298"/>
    <lineage>
        <taxon>Eukaryota</taxon>
        <taxon>Metazoa</taxon>
        <taxon>Chordata</taxon>
        <taxon>Craniata</taxon>
        <taxon>Vertebrata</taxon>
        <taxon>Euteleostomi</taxon>
        <taxon>Mammalia</taxon>
        <taxon>Eutheria</taxon>
        <taxon>Laurasiatheria</taxon>
        <taxon>Chiroptera</taxon>
        <taxon>Yangochiroptera</taxon>
        <taxon>Vespertilionidae</taxon>
        <taxon>Myotis</taxon>
    </lineage>
</organism>
<gene>
    <name evidence="2" type="ORF">mMyoMyo1_011358</name>
</gene>
<keyword evidence="1" id="KW-0812">Transmembrane</keyword>